<accession>A0A2M8VRG0</accession>
<evidence type="ECO:0000313" key="5">
    <source>
        <dbReference type="EMBL" id="PJI80048.1"/>
    </source>
</evidence>
<dbReference type="InterPro" id="IPR050882">
    <property type="entry name" value="Prepilin_peptidase/N-MTase"/>
</dbReference>
<comment type="caution">
    <text evidence="5">The sequence shown here is derived from an EMBL/GenBank/DDBJ whole genome shotgun (WGS) entry which is preliminary data.</text>
</comment>
<dbReference type="Gene3D" id="1.20.120.1220">
    <property type="match status" value="1"/>
</dbReference>
<dbReference type="GO" id="GO:0008168">
    <property type="term" value="F:methyltransferase activity"/>
    <property type="evidence" value="ECO:0007669"/>
    <property type="project" value="UniProtKB-KW"/>
</dbReference>
<keyword evidence="3" id="KW-0472">Membrane</keyword>
<organism evidence="5 6">
    <name type="scientific">Polynucleobacter brandtiae</name>
    <dbReference type="NCBI Taxonomy" id="1938816"/>
    <lineage>
        <taxon>Bacteria</taxon>
        <taxon>Pseudomonadati</taxon>
        <taxon>Pseudomonadota</taxon>
        <taxon>Betaproteobacteria</taxon>
        <taxon>Burkholderiales</taxon>
        <taxon>Burkholderiaceae</taxon>
        <taxon>Polynucleobacter</taxon>
    </lineage>
</organism>
<feature type="transmembrane region" description="Helical" evidence="3">
    <location>
        <begin position="61"/>
        <end position="82"/>
    </location>
</feature>
<evidence type="ECO:0000256" key="3">
    <source>
        <dbReference type="SAM" id="Phobius"/>
    </source>
</evidence>
<feature type="transmembrane region" description="Helical" evidence="3">
    <location>
        <begin position="6"/>
        <end position="24"/>
    </location>
</feature>
<evidence type="ECO:0000313" key="6">
    <source>
        <dbReference type="Proteomes" id="UP000229366"/>
    </source>
</evidence>
<dbReference type="InterPro" id="IPR000045">
    <property type="entry name" value="Prepilin_IV_endopep_pep"/>
</dbReference>
<reference evidence="5 6" key="1">
    <citation type="submission" date="2017-11" db="EMBL/GenBank/DDBJ databases">
        <title>Genomic Encyclopedia of Type Strains, Phase III (KMG-III): the genomes of soil and plant-associated and newly described type strains.</title>
        <authorList>
            <person name="Whitman W."/>
        </authorList>
    </citation>
    <scope>NUCLEOTIDE SEQUENCE [LARGE SCALE GENOMIC DNA]</scope>
    <source>
        <strain evidence="5 6">UB-Domo-W1</strain>
    </source>
</reference>
<dbReference type="GO" id="GO:0004190">
    <property type="term" value="F:aspartic-type endopeptidase activity"/>
    <property type="evidence" value="ECO:0007669"/>
    <property type="project" value="InterPro"/>
</dbReference>
<evidence type="ECO:0000256" key="1">
    <source>
        <dbReference type="ARBA" id="ARBA00005801"/>
    </source>
</evidence>
<dbReference type="GO" id="GO:0006465">
    <property type="term" value="P:signal peptide processing"/>
    <property type="evidence" value="ECO:0007669"/>
    <property type="project" value="TreeGrafter"/>
</dbReference>
<dbReference type="InterPro" id="IPR014032">
    <property type="entry name" value="Peptidase_A24A_bac"/>
</dbReference>
<sequence length="167" mass="18243">MIDPQYLAVMAKAGFVGTLLYLAYVDWQSFRLPNRITIPFIALGLVFNYTTPFPITTPLASLLGIPVGYGVIWALNAIYKLYRGQNGIGMGDAKLLAGLGAWLGWSMLPSLLLIASITSLIVGFAWLKFKSYSLSQALPFGPFLAIAGIIELLWPQIIPTLLLPKLI</sequence>
<comment type="similarity">
    <text evidence="1 2">Belongs to the peptidase A24 family.</text>
</comment>
<evidence type="ECO:0000259" key="4">
    <source>
        <dbReference type="Pfam" id="PF01478"/>
    </source>
</evidence>
<dbReference type="PANTHER" id="PTHR30487:SF0">
    <property type="entry name" value="PREPILIN LEADER PEPTIDASE_N-METHYLTRANSFERASE-RELATED"/>
    <property type="match status" value="1"/>
</dbReference>
<dbReference type="EMBL" id="PGTX01000002">
    <property type="protein sequence ID" value="PJI80048.1"/>
    <property type="molecule type" value="Genomic_DNA"/>
</dbReference>
<keyword evidence="3" id="KW-0812">Transmembrane</keyword>
<gene>
    <name evidence="5" type="ORF">B0G85_1032</name>
</gene>
<feature type="transmembrane region" description="Helical" evidence="3">
    <location>
        <begin position="139"/>
        <end position="163"/>
    </location>
</feature>
<dbReference type="Proteomes" id="UP000229366">
    <property type="component" value="Unassembled WGS sequence"/>
</dbReference>
<feature type="domain" description="Prepilin type IV endopeptidase peptidase" evidence="4">
    <location>
        <begin position="15"/>
        <end position="123"/>
    </location>
</feature>
<feature type="transmembrane region" description="Helical" evidence="3">
    <location>
        <begin position="102"/>
        <end position="127"/>
    </location>
</feature>
<dbReference type="AlphaFoldDB" id="A0A2M8VRG0"/>
<name>A0A2M8VRG0_9BURK</name>
<dbReference type="GO" id="GO:0005886">
    <property type="term" value="C:plasma membrane"/>
    <property type="evidence" value="ECO:0007669"/>
    <property type="project" value="TreeGrafter"/>
</dbReference>
<proteinExistence type="inferred from homology"/>
<dbReference type="RefSeq" id="WP_232725952.1">
    <property type="nucleotide sequence ID" value="NZ_CBCSBW010000002.1"/>
</dbReference>
<dbReference type="GO" id="GO:0032259">
    <property type="term" value="P:methylation"/>
    <property type="evidence" value="ECO:0007669"/>
    <property type="project" value="UniProtKB-KW"/>
</dbReference>
<dbReference type="PANTHER" id="PTHR30487">
    <property type="entry name" value="TYPE 4 PREPILIN-LIKE PROTEINS LEADER PEPTIDE-PROCESSING ENZYME"/>
    <property type="match status" value="1"/>
</dbReference>
<keyword evidence="5" id="KW-0808">Transferase</keyword>
<evidence type="ECO:0000256" key="2">
    <source>
        <dbReference type="RuleBase" id="RU003793"/>
    </source>
</evidence>
<keyword evidence="3" id="KW-1133">Transmembrane helix</keyword>
<keyword evidence="5" id="KW-0489">Methyltransferase</keyword>
<protein>
    <submittedName>
        <fullName evidence="5">Leader peptidase (Prepilin peptidase)/N-methyltransferase</fullName>
    </submittedName>
</protein>
<dbReference type="PRINTS" id="PR00864">
    <property type="entry name" value="PREPILNPTASE"/>
</dbReference>
<dbReference type="Pfam" id="PF01478">
    <property type="entry name" value="Peptidase_A24"/>
    <property type="match status" value="1"/>
</dbReference>
<keyword evidence="6" id="KW-1185">Reference proteome</keyword>